<proteinExistence type="inferred from homology"/>
<evidence type="ECO:0000313" key="6">
    <source>
        <dbReference type="EMBL" id="HIQ72527.1"/>
    </source>
</evidence>
<dbReference type="PANTHER" id="PTHR39080:SF1">
    <property type="entry name" value="LARGE RIBOSOMAL SUBUNIT PROTEIN BL28A"/>
    <property type="match status" value="1"/>
</dbReference>
<dbReference type="InterPro" id="IPR001383">
    <property type="entry name" value="Ribosomal_bL28_bact-type"/>
</dbReference>
<dbReference type="Gene3D" id="2.30.170.40">
    <property type="entry name" value="Ribosomal protein L28/L24"/>
    <property type="match status" value="1"/>
</dbReference>
<dbReference type="InterPro" id="IPR037147">
    <property type="entry name" value="Ribosomal_bL28_sf"/>
</dbReference>
<protein>
    <recommendedName>
        <fullName evidence="4 5">Large ribosomal subunit protein bL28</fullName>
    </recommendedName>
</protein>
<comment type="caution">
    <text evidence="6">The sequence shown here is derived from an EMBL/GenBank/DDBJ whole genome shotgun (WGS) entry which is preliminary data.</text>
</comment>
<dbReference type="GO" id="GO:0003735">
    <property type="term" value="F:structural constituent of ribosome"/>
    <property type="evidence" value="ECO:0007669"/>
    <property type="project" value="InterPro"/>
</dbReference>
<comment type="similarity">
    <text evidence="1 5">Belongs to the bacterial ribosomal protein bL28 family.</text>
</comment>
<evidence type="ECO:0000256" key="2">
    <source>
        <dbReference type="ARBA" id="ARBA00022980"/>
    </source>
</evidence>
<dbReference type="AlphaFoldDB" id="A0A9D0ZB32"/>
<sequence length="63" mass="7040">MGKFCEVCAKGTMSGNNVSHSNRKTRRSWAPNTQRVRVMVNGSVCHMNVCTRCLRSGKVQRAL</sequence>
<reference evidence="6" key="2">
    <citation type="journal article" date="2021" name="PeerJ">
        <title>Extensive microbial diversity within the chicken gut microbiome revealed by metagenomics and culture.</title>
        <authorList>
            <person name="Gilroy R."/>
            <person name="Ravi A."/>
            <person name="Getino M."/>
            <person name="Pursley I."/>
            <person name="Horton D.L."/>
            <person name="Alikhan N.F."/>
            <person name="Baker D."/>
            <person name="Gharbi K."/>
            <person name="Hall N."/>
            <person name="Watson M."/>
            <person name="Adriaenssens E.M."/>
            <person name="Foster-Nyarko E."/>
            <person name="Jarju S."/>
            <person name="Secka A."/>
            <person name="Antonio M."/>
            <person name="Oren A."/>
            <person name="Chaudhuri R.R."/>
            <person name="La Ragione R."/>
            <person name="Hildebrand F."/>
            <person name="Pallen M.J."/>
        </authorList>
    </citation>
    <scope>NUCLEOTIDE SEQUENCE</scope>
    <source>
        <strain evidence="6">ChiSxjej2B14-6234</strain>
    </source>
</reference>
<evidence type="ECO:0000256" key="1">
    <source>
        <dbReference type="ARBA" id="ARBA00008760"/>
    </source>
</evidence>
<keyword evidence="3 5" id="KW-0687">Ribonucleoprotein</keyword>
<dbReference type="InterPro" id="IPR026569">
    <property type="entry name" value="Ribosomal_bL28"/>
</dbReference>
<keyword evidence="2 5" id="KW-0689">Ribosomal protein</keyword>
<dbReference type="EMBL" id="DVFJ01000036">
    <property type="protein sequence ID" value="HIQ72527.1"/>
    <property type="molecule type" value="Genomic_DNA"/>
</dbReference>
<evidence type="ECO:0000313" key="7">
    <source>
        <dbReference type="Proteomes" id="UP000886887"/>
    </source>
</evidence>
<dbReference type="InterPro" id="IPR034704">
    <property type="entry name" value="Ribosomal_bL28/bL31-like_sf"/>
</dbReference>
<dbReference type="PANTHER" id="PTHR39080">
    <property type="entry name" value="50S RIBOSOMAL PROTEIN L28"/>
    <property type="match status" value="1"/>
</dbReference>
<dbReference type="HAMAP" id="MF_00373">
    <property type="entry name" value="Ribosomal_bL28"/>
    <property type="match status" value="1"/>
</dbReference>
<reference evidence="6" key="1">
    <citation type="submission" date="2020-10" db="EMBL/GenBank/DDBJ databases">
        <authorList>
            <person name="Gilroy R."/>
        </authorList>
    </citation>
    <scope>NUCLEOTIDE SEQUENCE</scope>
    <source>
        <strain evidence="6">ChiSxjej2B14-6234</strain>
    </source>
</reference>
<organism evidence="6 7">
    <name type="scientific">Candidatus Onthenecus intestinigallinarum</name>
    <dbReference type="NCBI Taxonomy" id="2840875"/>
    <lineage>
        <taxon>Bacteria</taxon>
        <taxon>Bacillati</taxon>
        <taxon>Bacillota</taxon>
        <taxon>Clostridia</taxon>
        <taxon>Eubacteriales</taxon>
        <taxon>Candidatus Onthenecus</taxon>
    </lineage>
</organism>
<evidence type="ECO:0000256" key="4">
    <source>
        <dbReference type="ARBA" id="ARBA00035174"/>
    </source>
</evidence>
<evidence type="ECO:0000256" key="3">
    <source>
        <dbReference type="ARBA" id="ARBA00023274"/>
    </source>
</evidence>
<gene>
    <name evidence="5" type="primary">rpmB</name>
    <name evidence="6" type="ORF">IAB73_10025</name>
</gene>
<accession>A0A9D0ZB32</accession>
<dbReference type="Pfam" id="PF00830">
    <property type="entry name" value="Ribosomal_L28"/>
    <property type="match status" value="1"/>
</dbReference>
<dbReference type="GO" id="GO:0006412">
    <property type="term" value="P:translation"/>
    <property type="evidence" value="ECO:0007669"/>
    <property type="project" value="UniProtKB-UniRule"/>
</dbReference>
<dbReference type="Proteomes" id="UP000886887">
    <property type="component" value="Unassembled WGS sequence"/>
</dbReference>
<dbReference type="NCBIfam" id="TIGR00009">
    <property type="entry name" value="L28"/>
    <property type="match status" value="1"/>
</dbReference>
<evidence type="ECO:0000256" key="5">
    <source>
        <dbReference type="HAMAP-Rule" id="MF_00373"/>
    </source>
</evidence>
<name>A0A9D0ZB32_9FIRM</name>
<dbReference type="GO" id="GO:0005840">
    <property type="term" value="C:ribosome"/>
    <property type="evidence" value="ECO:0007669"/>
    <property type="project" value="UniProtKB-KW"/>
</dbReference>
<dbReference type="SUPFAM" id="SSF143800">
    <property type="entry name" value="L28p-like"/>
    <property type="match status" value="1"/>
</dbReference>
<dbReference type="InterPro" id="IPR050096">
    <property type="entry name" value="Bacterial_rp_bL28"/>
</dbReference>
<dbReference type="GO" id="GO:1990904">
    <property type="term" value="C:ribonucleoprotein complex"/>
    <property type="evidence" value="ECO:0007669"/>
    <property type="project" value="UniProtKB-KW"/>
</dbReference>